<gene>
    <name evidence="4" type="ORF">SAMN05421852_10950</name>
</gene>
<dbReference type="EMBL" id="FORR01000009">
    <property type="protein sequence ID" value="SFJ42047.1"/>
    <property type="molecule type" value="Genomic_DNA"/>
</dbReference>
<dbReference type="STRING" id="46223.SAMN05421852_10950"/>
<feature type="transmembrane region" description="Helical" evidence="2">
    <location>
        <begin position="50"/>
        <end position="69"/>
    </location>
</feature>
<dbReference type="GO" id="GO:0006465">
    <property type="term" value="P:signal peptide processing"/>
    <property type="evidence" value="ECO:0007669"/>
    <property type="project" value="TreeGrafter"/>
</dbReference>
<dbReference type="GO" id="GO:0032259">
    <property type="term" value="P:methylation"/>
    <property type="evidence" value="ECO:0007669"/>
    <property type="project" value="UniProtKB-KW"/>
</dbReference>
<dbReference type="GO" id="GO:0005886">
    <property type="term" value="C:plasma membrane"/>
    <property type="evidence" value="ECO:0007669"/>
    <property type="project" value="TreeGrafter"/>
</dbReference>
<keyword evidence="2" id="KW-0812">Transmembrane</keyword>
<protein>
    <submittedName>
        <fullName evidence="4">Leader peptidase (Prepilin peptidase) / N-methyltransferase</fullName>
    </submittedName>
</protein>
<dbReference type="GO" id="GO:0004190">
    <property type="term" value="F:aspartic-type endopeptidase activity"/>
    <property type="evidence" value="ECO:0007669"/>
    <property type="project" value="InterPro"/>
</dbReference>
<feature type="transmembrane region" description="Helical" evidence="2">
    <location>
        <begin position="162"/>
        <end position="183"/>
    </location>
</feature>
<evidence type="ECO:0000256" key="2">
    <source>
        <dbReference type="SAM" id="Phobius"/>
    </source>
</evidence>
<keyword evidence="2" id="KW-0472">Membrane</keyword>
<sequence>MSGNVQEWIYILISMGLAYHSPSIVEKALHWKMKQLSQDPCFLIPKTKRIHLSVCFITGIAAYFCYEAYAYSPEKWLGLFFIWILVMVSLTDIWSGLILNLFTYSGFAFFFCFRLFVHDERIDHYLMAAFLAGIGSCLLSWLTKSLGYGDVKLLVMGGIVTGWPNVLIAFWLATLVASLYIGWQWFWGRPVSRKTEIRFGPHLSFGLFIAYLWGEKIRILYFSYIYSLV</sequence>
<dbReference type="PANTHER" id="PTHR30487">
    <property type="entry name" value="TYPE 4 PREPILIN-LIKE PROTEINS LEADER PEPTIDE-PROCESSING ENZYME"/>
    <property type="match status" value="1"/>
</dbReference>
<evidence type="ECO:0000313" key="4">
    <source>
        <dbReference type="EMBL" id="SFJ42047.1"/>
    </source>
</evidence>
<dbReference type="AlphaFoldDB" id="A0A1I3R9M6"/>
<evidence type="ECO:0000313" key="5">
    <source>
        <dbReference type="Proteomes" id="UP000199545"/>
    </source>
</evidence>
<reference evidence="4 5" key="1">
    <citation type="submission" date="2016-10" db="EMBL/GenBank/DDBJ databases">
        <authorList>
            <person name="de Groot N.N."/>
        </authorList>
    </citation>
    <scope>NUCLEOTIDE SEQUENCE [LARGE SCALE GENOMIC DNA]</scope>
    <source>
        <strain evidence="4 5">DSM 44778</strain>
    </source>
</reference>
<evidence type="ECO:0000256" key="1">
    <source>
        <dbReference type="ARBA" id="ARBA00005801"/>
    </source>
</evidence>
<dbReference type="Gene3D" id="1.20.120.1220">
    <property type="match status" value="1"/>
</dbReference>
<dbReference type="PANTHER" id="PTHR30487:SF0">
    <property type="entry name" value="PREPILIN LEADER PEPTIDASE_N-METHYLTRANSFERASE-RELATED"/>
    <property type="match status" value="1"/>
</dbReference>
<comment type="similarity">
    <text evidence="1">Belongs to the peptidase A24 family.</text>
</comment>
<feature type="transmembrane region" description="Helical" evidence="2">
    <location>
        <begin position="76"/>
        <end position="95"/>
    </location>
</feature>
<dbReference type="InterPro" id="IPR000045">
    <property type="entry name" value="Prepilin_IV_endopep_pep"/>
</dbReference>
<keyword evidence="2" id="KW-1133">Transmembrane helix</keyword>
<dbReference type="Proteomes" id="UP000199545">
    <property type="component" value="Unassembled WGS sequence"/>
</dbReference>
<feature type="transmembrane region" description="Helical" evidence="2">
    <location>
        <begin position="124"/>
        <end position="142"/>
    </location>
</feature>
<accession>A0A1I3R9M6</accession>
<feature type="domain" description="Prepilin type IV endopeptidase peptidase" evidence="3">
    <location>
        <begin position="79"/>
        <end position="181"/>
    </location>
</feature>
<evidence type="ECO:0000259" key="3">
    <source>
        <dbReference type="Pfam" id="PF01478"/>
    </source>
</evidence>
<dbReference type="RefSeq" id="WP_175482408.1">
    <property type="nucleotide sequence ID" value="NZ_FORR01000009.1"/>
</dbReference>
<organism evidence="4 5">
    <name type="scientific">Thermoflavimicrobium dichotomicum</name>
    <dbReference type="NCBI Taxonomy" id="46223"/>
    <lineage>
        <taxon>Bacteria</taxon>
        <taxon>Bacillati</taxon>
        <taxon>Bacillota</taxon>
        <taxon>Bacilli</taxon>
        <taxon>Bacillales</taxon>
        <taxon>Thermoactinomycetaceae</taxon>
        <taxon>Thermoflavimicrobium</taxon>
    </lineage>
</organism>
<dbReference type="InterPro" id="IPR050882">
    <property type="entry name" value="Prepilin_peptidase/N-MTase"/>
</dbReference>
<dbReference type="GO" id="GO:0008168">
    <property type="term" value="F:methyltransferase activity"/>
    <property type="evidence" value="ECO:0007669"/>
    <property type="project" value="UniProtKB-KW"/>
</dbReference>
<proteinExistence type="inferred from homology"/>
<keyword evidence="4" id="KW-0489">Methyltransferase</keyword>
<dbReference type="Pfam" id="PF01478">
    <property type="entry name" value="Peptidase_A24"/>
    <property type="match status" value="1"/>
</dbReference>
<keyword evidence="4" id="KW-0808">Transferase</keyword>
<name>A0A1I3R9M6_9BACL</name>
<keyword evidence="5" id="KW-1185">Reference proteome</keyword>